<sequence length="73" mass="8826">MNFIRKIIDSNEIDKIIKLPQKLKNKRVEVLILPIDDDEEKKEEFNPEDFTNILDIKGIETEIKVMRDEWERI</sequence>
<reference evidence="2" key="1">
    <citation type="submission" date="2017-02" db="EMBL/GenBank/DDBJ databases">
        <authorList>
            <person name="Varghese N."/>
            <person name="Submissions S."/>
        </authorList>
    </citation>
    <scope>NUCLEOTIDE SEQUENCE [LARGE SCALE GENOMIC DNA]</scope>
    <source>
        <strain evidence="2">ATCC BAA-73</strain>
    </source>
</reference>
<gene>
    <name evidence="1" type="ORF">SAMN02745118_02588</name>
</gene>
<dbReference type="EMBL" id="FUWM01000028">
    <property type="protein sequence ID" value="SKA03802.1"/>
    <property type="molecule type" value="Genomic_DNA"/>
</dbReference>
<proteinExistence type="predicted"/>
<evidence type="ECO:0000313" key="1">
    <source>
        <dbReference type="EMBL" id="SKA03802.1"/>
    </source>
</evidence>
<keyword evidence="2" id="KW-1185">Reference proteome</keyword>
<dbReference type="RefSeq" id="WP_078810999.1">
    <property type="nucleotide sequence ID" value="NZ_FUWM01000028.1"/>
</dbReference>
<accession>A0A1T4QJD1</accession>
<name>A0A1T4QJD1_9FIRM</name>
<protein>
    <submittedName>
        <fullName evidence="1">Uncharacterized protein</fullName>
    </submittedName>
</protein>
<dbReference type="AlphaFoldDB" id="A0A1T4QJD1"/>
<dbReference type="OrthoDB" id="2623608at2"/>
<organism evidence="1 2">
    <name type="scientific">Selenihalanaerobacter shriftii</name>
    <dbReference type="NCBI Taxonomy" id="142842"/>
    <lineage>
        <taxon>Bacteria</taxon>
        <taxon>Bacillati</taxon>
        <taxon>Bacillota</taxon>
        <taxon>Clostridia</taxon>
        <taxon>Halanaerobiales</taxon>
        <taxon>Halobacteroidaceae</taxon>
        <taxon>Selenihalanaerobacter</taxon>
    </lineage>
</organism>
<evidence type="ECO:0000313" key="2">
    <source>
        <dbReference type="Proteomes" id="UP000190625"/>
    </source>
</evidence>
<dbReference type="STRING" id="142842.SAMN02745118_02588"/>
<dbReference type="Proteomes" id="UP000190625">
    <property type="component" value="Unassembled WGS sequence"/>
</dbReference>